<evidence type="ECO:0000313" key="1">
    <source>
        <dbReference type="EMBL" id="TWT59740.1"/>
    </source>
</evidence>
<accession>A0A5C5X9U9</accession>
<dbReference type="RefSeq" id="WP_146501937.1">
    <property type="nucleotide sequence ID" value="NZ_SJPG01000001.1"/>
</dbReference>
<dbReference type="EMBL" id="SJPG01000001">
    <property type="protein sequence ID" value="TWT59740.1"/>
    <property type="molecule type" value="Genomic_DNA"/>
</dbReference>
<sequence length="159" mass="17551">MKMSFDTIVSPEGANTFVLHSYFSTSTNVDSLIEKIKVAVSVPIEWFDLTEQEGNLRLILVEIAFGTMQEFAQMAATLLQFAKSSAKIEIIVLMFDGAFCGEEQLLGDAIADQIYGIATPFSGPLLCLDREILLSEYWRSLICHLRSVYLENVNAGGTG</sequence>
<keyword evidence="2" id="KW-1185">Reference proteome</keyword>
<name>A0A5C5X9U9_9PLAN</name>
<reference evidence="1 2" key="1">
    <citation type="submission" date="2019-02" db="EMBL/GenBank/DDBJ databases">
        <title>Deep-cultivation of Planctomycetes and their phenomic and genomic characterization uncovers novel biology.</title>
        <authorList>
            <person name="Wiegand S."/>
            <person name="Jogler M."/>
            <person name="Boedeker C."/>
            <person name="Pinto D."/>
            <person name="Vollmers J."/>
            <person name="Rivas-Marin E."/>
            <person name="Kohn T."/>
            <person name="Peeters S.H."/>
            <person name="Heuer A."/>
            <person name="Rast P."/>
            <person name="Oberbeckmann S."/>
            <person name="Bunk B."/>
            <person name="Jeske O."/>
            <person name="Meyerdierks A."/>
            <person name="Storesund J.E."/>
            <person name="Kallscheuer N."/>
            <person name="Luecker S."/>
            <person name="Lage O.M."/>
            <person name="Pohl T."/>
            <person name="Merkel B.J."/>
            <person name="Hornburger P."/>
            <person name="Mueller R.-W."/>
            <person name="Bruemmer F."/>
            <person name="Labrenz M."/>
            <person name="Spormann A.M."/>
            <person name="Op Den Camp H."/>
            <person name="Overmann J."/>
            <person name="Amann R."/>
            <person name="Jetten M.S.M."/>
            <person name="Mascher T."/>
            <person name="Medema M.H."/>
            <person name="Devos D.P."/>
            <person name="Kaster A.-K."/>
            <person name="Ovreas L."/>
            <person name="Rohde M."/>
            <person name="Galperin M.Y."/>
            <person name="Jogler C."/>
        </authorList>
    </citation>
    <scope>NUCLEOTIDE SEQUENCE [LARGE SCALE GENOMIC DNA]</scope>
    <source>
        <strain evidence="1 2">Pan54</strain>
    </source>
</reference>
<comment type="caution">
    <text evidence="1">The sequence shown here is derived from an EMBL/GenBank/DDBJ whole genome shotgun (WGS) entry which is preliminary data.</text>
</comment>
<proteinExistence type="predicted"/>
<dbReference type="AlphaFoldDB" id="A0A5C5X9U9"/>
<organism evidence="1 2">
    <name type="scientific">Rubinisphaera italica</name>
    <dbReference type="NCBI Taxonomy" id="2527969"/>
    <lineage>
        <taxon>Bacteria</taxon>
        <taxon>Pseudomonadati</taxon>
        <taxon>Planctomycetota</taxon>
        <taxon>Planctomycetia</taxon>
        <taxon>Planctomycetales</taxon>
        <taxon>Planctomycetaceae</taxon>
        <taxon>Rubinisphaera</taxon>
    </lineage>
</organism>
<evidence type="ECO:0000313" key="2">
    <source>
        <dbReference type="Proteomes" id="UP000316095"/>
    </source>
</evidence>
<dbReference type="Proteomes" id="UP000316095">
    <property type="component" value="Unassembled WGS sequence"/>
</dbReference>
<protein>
    <submittedName>
        <fullName evidence="1">Uncharacterized protein</fullName>
    </submittedName>
</protein>
<gene>
    <name evidence="1" type="ORF">Pan54_04500</name>
</gene>
<dbReference type="OrthoDB" id="4213212at2"/>